<proteinExistence type="predicted"/>
<organism evidence="2 3">
    <name type="scientific">Artemisia annua</name>
    <name type="common">Sweet wormwood</name>
    <dbReference type="NCBI Taxonomy" id="35608"/>
    <lineage>
        <taxon>Eukaryota</taxon>
        <taxon>Viridiplantae</taxon>
        <taxon>Streptophyta</taxon>
        <taxon>Embryophyta</taxon>
        <taxon>Tracheophyta</taxon>
        <taxon>Spermatophyta</taxon>
        <taxon>Magnoliopsida</taxon>
        <taxon>eudicotyledons</taxon>
        <taxon>Gunneridae</taxon>
        <taxon>Pentapetalae</taxon>
        <taxon>asterids</taxon>
        <taxon>campanulids</taxon>
        <taxon>Asterales</taxon>
        <taxon>Asteraceae</taxon>
        <taxon>Asteroideae</taxon>
        <taxon>Anthemideae</taxon>
        <taxon>Artemisiinae</taxon>
        <taxon>Artemisia</taxon>
    </lineage>
</organism>
<gene>
    <name evidence="2" type="ORF">CTI12_AA548770</name>
</gene>
<feature type="compositionally biased region" description="Basic and acidic residues" evidence="1">
    <location>
        <begin position="18"/>
        <end position="32"/>
    </location>
</feature>
<evidence type="ECO:0000313" key="2">
    <source>
        <dbReference type="EMBL" id="PWA41996.1"/>
    </source>
</evidence>
<dbReference type="Proteomes" id="UP000245207">
    <property type="component" value="Unassembled WGS sequence"/>
</dbReference>
<dbReference type="EMBL" id="PKPP01012688">
    <property type="protein sequence ID" value="PWA41996.1"/>
    <property type="molecule type" value="Genomic_DNA"/>
</dbReference>
<feature type="region of interest" description="Disordered" evidence="1">
    <location>
        <begin position="1"/>
        <end position="32"/>
    </location>
</feature>
<name>A0A2U1KYZ7_ARTAN</name>
<protein>
    <submittedName>
        <fullName evidence="2">Uncharacterized protein</fullName>
    </submittedName>
</protein>
<evidence type="ECO:0000313" key="3">
    <source>
        <dbReference type="Proteomes" id="UP000245207"/>
    </source>
</evidence>
<dbReference type="AlphaFoldDB" id="A0A2U1KYZ7"/>
<accession>A0A2U1KYZ7</accession>
<keyword evidence="3" id="KW-1185">Reference proteome</keyword>
<comment type="caution">
    <text evidence="2">The sequence shown here is derived from an EMBL/GenBank/DDBJ whole genome shotgun (WGS) entry which is preliminary data.</text>
</comment>
<evidence type="ECO:0000256" key="1">
    <source>
        <dbReference type="SAM" id="MobiDB-lite"/>
    </source>
</evidence>
<reference evidence="2 3" key="1">
    <citation type="journal article" date="2018" name="Mol. Plant">
        <title>The genome of Artemisia annua provides insight into the evolution of Asteraceae family and artemisinin biosynthesis.</title>
        <authorList>
            <person name="Shen Q."/>
            <person name="Zhang L."/>
            <person name="Liao Z."/>
            <person name="Wang S."/>
            <person name="Yan T."/>
            <person name="Shi P."/>
            <person name="Liu M."/>
            <person name="Fu X."/>
            <person name="Pan Q."/>
            <person name="Wang Y."/>
            <person name="Lv Z."/>
            <person name="Lu X."/>
            <person name="Zhang F."/>
            <person name="Jiang W."/>
            <person name="Ma Y."/>
            <person name="Chen M."/>
            <person name="Hao X."/>
            <person name="Li L."/>
            <person name="Tang Y."/>
            <person name="Lv G."/>
            <person name="Zhou Y."/>
            <person name="Sun X."/>
            <person name="Brodelius P.E."/>
            <person name="Rose J.K.C."/>
            <person name="Tang K."/>
        </authorList>
    </citation>
    <scope>NUCLEOTIDE SEQUENCE [LARGE SCALE GENOMIC DNA]</scope>
    <source>
        <strain evidence="3">cv. Huhao1</strain>
        <tissue evidence="2">Leaf</tissue>
    </source>
</reference>
<sequence>MGADEGQCVTLTGDDNTDDGRDLANRPSEDRRKSRMGYIVDFSDSDFYGDEVTNLPSPPPHLRFLGLYDSYGGVGGLVGTDDGGVGGLMGTDSGVVGGLMAD</sequence>